<evidence type="ECO:0000256" key="2">
    <source>
        <dbReference type="SAM" id="Phobius"/>
    </source>
</evidence>
<dbReference type="GO" id="GO:0008643">
    <property type="term" value="P:carbohydrate transport"/>
    <property type="evidence" value="ECO:0007669"/>
    <property type="project" value="InterPro"/>
</dbReference>
<keyword evidence="2" id="KW-0472">Membrane</keyword>
<proteinExistence type="inferred from homology"/>
<dbReference type="InterPro" id="IPR039672">
    <property type="entry name" value="MFS_2"/>
</dbReference>
<evidence type="ECO:0000313" key="3">
    <source>
        <dbReference type="EMBL" id="APG61881.1"/>
    </source>
</evidence>
<comment type="similarity">
    <text evidence="1">Belongs to the sodium:galactoside symporter (TC 2.A.2) family.</text>
</comment>
<name>A0A1L3J9U2_9SPHN</name>
<dbReference type="Proteomes" id="UP000242561">
    <property type="component" value="Chromosome"/>
</dbReference>
<sequence length="417" mass="45435">MISRKEKYCYAAGDWGFNLVWMSIELYLLFFYIQILHLPLPVASAIFLAGAVLDWVSDPLIGALADRFSDRVPLRAWVLICGPAMGAALVLAFSSPELSGLMLFVYVLITHLFLRFCYSIGNIPYAALTARMTDRADDHVALTGVRMQGAALGGISAAIIYNLIPASNNVDAGRFMMGAVILAFAAQPFLLATFLGVKEKIITAPDTEKFAPWQQIKDFVALLTQSAAMRRLMITIIFAGLSCTMLSKSLLFLFSEMGEGELGYRVALSPSLALLLTVPIWLVVEKKLGRVPTLLLSLFLNFSALILAWLALPHILATASFYLIAIIASCGMSIMFWSLVPAVIADVEAAHKIGCAARIYALTTTARKLGQALSPQVITLSLAYSPNASVMPGLVVAALMALLVTYFYRPIRQIRPK</sequence>
<organism evidence="3 4">
    <name type="scientific">Sphingorhabdus lutea</name>
    <dbReference type="NCBI Taxonomy" id="1913578"/>
    <lineage>
        <taxon>Bacteria</taxon>
        <taxon>Pseudomonadati</taxon>
        <taxon>Pseudomonadota</taxon>
        <taxon>Alphaproteobacteria</taxon>
        <taxon>Sphingomonadales</taxon>
        <taxon>Sphingomonadaceae</taxon>
        <taxon>Sphingorhabdus</taxon>
    </lineage>
</organism>
<keyword evidence="4" id="KW-1185">Reference proteome</keyword>
<dbReference type="InterPro" id="IPR036259">
    <property type="entry name" value="MFS_trans_sf"/>
</dbReference>
<keyword evidence="2" id="KW-0812">Transmembrane</keyword>
<evidence type="ECO:0008006" key="5">
    <source>
        <dbReference type="Google" id="ProtNLM"/>
    </source>
</evidence>
<evidence type="ECO:0000313" key="4">
    <source>
        <dbReference type="Proteomes" id="UP000242561"/>
    </source>
</evidence>
<feature type="transmembrane region" description="Helical" evidence="2">
    <location>
        <begin position="266"/>
        <end position="284"/>
    </location>
</feature>
<dbReference type="EMBL" id="CP018154">
    <property type="protein sequence ID" value="APG61881.1"/>
    <property type="molecule type" value="Genomic_DNA"/>
</dbReference>
<keyword evidence="2" id="KW-1133">Transmembrane helix</keyword>
<dbReference type="OrthoDB" id="9764596at2"/>
<dbReference type="KEGG" id="sphl:LPB140_02495"/>
<feature type="transmembrane region" description="Helical" evidence="2">
    <location>
        <begin position="232"/>
        <end position="254"/>
    </location>
</feature>
<dbReference type="Gene3D" id="1.20.1250.20">
    <property type="entry name" value="MFS general substrate transporter like domains"/>
    <property type="match status" value="2"/>
</dbReference>
<feature type="transmembrane region" description="Helical" evidence="2">
    <location>
        <begin position="38"/>
        <end position="56"/>
    </location>
</feature>
<dbReference type="GO" id="GO:0015293">
    <property type="term" value="F:symporter activity"/>
    <property type="evidence" value="ECO:0007669"/>
    <property type="project" value="InterPro"/>
</dbReference>
<feature type="transmembrane region" description="Helical" evidence="2">
    <location>
        <begin position="390"/>
        <end position="408"/>
    </location>
</feature>
<dbReference type="RefSeq" id="WP_072558528.1">
    <property type="nucleotide sequence ID" value="NZ_CP018154.1"/>
</dbReference>
<dbReference type="PANTHER" id="PTHR11328">
    <property type="entry name" value="MAJOR FACILITATOR SUPERFAMILY DOMAIN-CONTAINING PROTEIN"/>
    <property type="match status" value="1"/>
</dbReference>
<protein>
    <recommendedName>
        <fullName evidence="5">MFS transporter</fullName>
    </recommendedName>
</protein>
<feature type="transmembrane region" description="Helical" evidence="2">
    <location>
        <begin position="176"/>
        <end position="197"/>
    </location>
</feature>
<evidence type="ECO:0000256" key="1">
    <source>
        <dbReference type="ARBA" id="ARBA00009617"/>
    </source>
</evidence>
<dbReference type="Pfam" id="PF13347">
    <property type="entry name" value="MFS_2"/>
    <property type="match status" value="1"/>
</dbReference>
<dbReference type="AlphaFoldDB" id="A0A1L3J9U2"/>
<feature type="transmembrane region" description="Helical" evidence="2">
    <location>
        <begin position="76"/>
        <end position="95"/>
    </location>
</feature>
<accession>A0A1L3J9U2</accession>
<feature type="transmembrane region" description="Helical" evidence="2">
    <location>
        <begin position="322"/>
        <end position="345"/>
    </location>
</feature>
<gene>
    <name evidence="3" type="ORF">LPB140_02495</name>
</gene>
<dbReference type="GO" id="GO:0005886">
    <property type="term" value="C:plasma membrane"/>
    <property type="evidence" value="ECO:0007669"/>
    <property type="project" value="TreeGrafter"/>
</dbReference>
<feature type="transmembrane region" description="Helical" evidence="2">
    <location>
        <begin position="101"/>
        <end position="128"/>
    </location>
</feature>
<reference evidence="3 4" key="1">
    <citation type="submission" date="2016-11" db="EMBL/GenBank/DDBJ databases">
        <title>Sphingorhabdus sp. LPB0140, isolated from marine environment.</title>
        <authorList>
            <person name="Kim E."/>
            <person name="Yi H."/>
        </authorList>
    </citation>
    <scope>NUCLEOTIDE SEQUENCE [LARGE SCALE GENOMIC DNA]</scope>
    <source>
        <strain evidence="3 4">LPB0140</strain>
    </source>
</reference>
<dbReference type="SUPFAM" id="SSF103473">
    <property type="entry name" value="MFS general substrate transporter"/>
    <property type="match status" value="1"/>
</dbReference>
<feature type="transmembrane region" description="Helical" evidence="2">
    <location>
        <begin position="296"/>
        <end position="316"/>
    </location>
</feature>
<dbReference type="STRING" id="1913578.LPB140_02495"/>
<feature type="transmembrane region" description="Helical" evidence="2">
    <location>
        <begin position="140"/>
        <end position="164"/>
    </location>
</feature>
<dbReference type="PANTHER" id="PTHR11328:SF24">
    <property type="entry name" value="MAJOR FACILITATOR SUPERFAMILY (MFS) PROFILE DOMAIN-CONTAINING PROTEIN"/>
    <property type="match status" value="1"/>
</dbReference>